<keyword evidence="8 19" id="KW-0812">Transmembrane</keyword>
<dbReference type="InterPro" id="IPR001460">
    <property type="entry name" value="PCN-bd_Tpept"/>
</dbReference>
<feature type="domain" description="Penicillin-binding protein transpeptidase" evidence="20">
    <location>
        <begin position="251"/>
        <end position="576"/>
    </location>
</feature>
<dbReference type="SUPFAM" id="SSF56519">
    <property type="entry name" value="Penicillin binding protein dimerisation domain"/>
    <property type="match status" value="1"/>
</dbReference>
<dbReference type="GO" id="GO:0005886">
    <property type="term" value="C:plasma membrane"/>
    <property type="evidence" value="ECO:0007669"/>
    <property type="project" value="TreeGrafter"/>
</dbReference>
<keyword evidence="7" id="KW-0645">Protease</keyword>
<evidence type="ECO:0000256" key="6">
    <source>
        <dbReference type="ARBA" id="ARBA00022519"/>
    </source>
</evidence>
<keyword evidence="11" id="KW-0133">Cell shape</keyword>
<evidence type="ECO:0000256" key="18">
    <source>
        <dbReference type="RuleBase" id="RU361140"/>
    </source>
</evidence>
<dbReference type="Gene3D" id="3.90.1310.10">
    <property type="entry name" value="Penicillin-binding protein 2a (Domain 2)"/>
    <property type="match status" value="1"/>
</dbReference>
<evidence type="ECO:0000259" key="20">
    <source>
        <dbReference type="Pfam" id="PF00905"/>
    </source>
</evidence>
<sequence length="604" mass="66857">MYHEKEKKLNREIDWTDFLLPNFDSSFGNHFTKSPWRIAVFQVFCLILFFILFLRLFHLQIAEGKTNRDLADGNRIQIKMIHAPRGVIFDRNGKILAFNLPAFRLLDPQSKKFRLISREESLAMEVKNDPRVVSLEIDNVRSYPMGEKLAHVVGYVGEVSGAQLNALQFKNYRPGDMIGQSGIEATYEEVLRGIDGGEIIEVDSSGRKIRTLRQIAPVPGQNITLTLDADLQDKIYEQLTQTISKTGSCCGAAVAMDPNTGQVLALLSLPSFDPNIIVQNIDDTAISDIFSQSFSPLLNRVIAGTYPPGSTFKIVSALAGLVSGKIKPDTVFEDNGVTFLGPYKFTNWYFNQYGKTEGLVNLNKALQRSNDTYFYSVGRLIGENALEEWAKKLKLGGKLDIDLPGEESGLIPNDTWKRKTLSQGWYPGDTLHMVIGQGFVLTTPLQILGITSFIAANGVLYQPQLVLTTGSTESKSFGFKPKILISKIVPQDTIKLIKEGLILVPKTGGTAWPFFTFPIATAGKTGTAEFGDSKDRTHAWYTSFVPADEPKIALTVLVEAGGEGSSIAAPIAKEVYRWYFSPDKSRLIQDIYILATESAKALGE</sequence>
<evidence type="ECO:0000256" key="9">
    <source>
        <dbReference type="ARBA" id="ARBA00022729"/>
    </source>
</evidence>
<dbReference type="GO" id="GO:0017001">
    <property type="term" value="P:antibiotic catabolic process"/>
    <property type="evidence" value="ECO:0007669"/>
    <property type="project" value="InterPro"/>
</dbReference>
<evidence type="ECO:0000256" key="16">
    <source>
        <dbReference type="ARBA" id="ARBA00023316"/>
    </source>
</evidence>
<keyword evidence="14 19" id="KW-0472">Membrane</keyword>
<evidence type="ECO:0000259" key="21">
    <source>
        <dbReference type="Pfam" id="PF03717"/>
    </source>
</evidence>
<evidence type="ECO:0000256" key="8">
    <source>
        <dbReference type="ARBA" id="ARBA00022692"/>
    </source>
</evidence>
<dbReference type="GO" id="GO:0009002">
    <property type="term" value="F:serine-type D-Ala-D-Ala carboxypeptidase activity"/>
    <property type="evidence" value="ECO:0007669"/>
    <property type="project" value="InterPro"/>
</dbReference>
<dbReference type="InterPro" id="IPR017790">
    <property type="entry name" value="Penicillin-binding_protein_2"/>
</dbReference>
<dbReference type="Pfam" id="PF03717">
    <property type="entry name" value="PBP_dimer"/>
    <property type="match status" value="1"/>
</dbReference>
<dbReference type="InterPro" id="IPR050515">
    <property type="entry name" value="Beta-lactam/transpept"/>
</dbReference>
<evidence type="ECO:0000256" key="12">
    <source>
        <dbReference type="ARBA" id="ARBA00022984"/>
    </source>
</evidence>
<dbReference type="EMBL" id="MFDV01000009">
    <property type="protein sequence ID" value="OGE72282.1"/>
    <property type="molecule type" value="Genomic_DNA"/>
</dbReference>
<dbReference type="Proteomes" id="UP000177057">
    <property type="component" value="Unassembled WGS sequence"/>
</dbReference>
<dbReference type="PANTHER" id="PTHR30627">
    <property type="entry name" value="PEPTIDOGLYCAN D,D-TRANSPEPTIDASE"/>
    <property type="match status" value="1"/>
</dbReference>
<keyword evidence="9" id="KW-0732">Signal</keyword>
<evidence type="ECO:0000256" key="15">
    <source>
        <dbReference type="ARBA" id="ARBA00023251"/>
    </source>
</evidence>
<name>A0A1F5N403_9BACT</name>
<dbReference type="AlphaFoldDB" id="A0A1F5N403"/>
<reference evidence="22 23" key="1">
    <citation type="journal article" date="2016" name="Nat. Commun.">
        <title>Thousands of microbial genomes shed light on interconnected biogeochemical processes in an aquifer system.</title>
        <authorList>
            <person name="Anantharaman K."/>
            <person name="Brown C.T."/>
            <person name="Hug L.A."/>
            <person name="Sharon I."/>
            <person name="Castelle C.J."/>
            <person name="Probst A.J."/>
            <person name="Thomas B.C."/>
            <person name="Singh A."/>
            <person name="Wilkins M.J."/>
            <person name="Karaoz U."/>
            <person name="Brodie E.L."/>
            <person name="Williams K.H."/>
            <person name="Hubbard S.S."/>
            <person name="Banfield J.F."/>
        </authorList>
    </citation>
    <scope>NUCLEOTIDE SEQUENCE [LARGE SCALE GENOMIC DNA]</scope>
</reference>
<proteinExistence type="inferred from homology"/>
<dbReference type="GO" id="GO:0071555">
    <property type="term" value="P:cell wall organization"/>
    <property type="evidence" value="ECO:0007669"/>
    <property type="project" value="TreeGrafter"/>
</dbReference>
<dbReference type="PANTHER" id="PTHR30627:SF2">
    <property type="entry name" value="PEPTIDOGLYCAN D,D-TRANSPEPTIDASE MRDA"/>
    <property type="match status" value="1"/>
</dbReference>
<feature type="domain" description="Penicillin-binding protein dimerisation" evidence="21">
    <location>
        <begin position="126"/>
        <end position="212"/>
    </location>
</feature>
<dbReference type="EC" id="3.5.2.6" evidence="4 18"/>
<dbReference type="InterPro" id="IPR012338">
    <property type="entry name" value="Beta-lactam/transpept-like"/>
</dbReference>
<feature type="transmembrane region" description="Helical" evidence="19">
    <location>
        <begin position="38"/>
        <end position="57"/>
    </location>
</feature>
<dbReference type="InterPro" id="IPR002137">
    <property type="entry name" value="Beta-lactam_class-D_AS"/>
</dbReference>
<evidence type="ECO:0000256" key="1">
    <source>
        <dbReference type="ARBA" id="ARBA00004167"/>
    </source>
</evidence>
<evidence type="ECO:0000256" key="5">
    <source>
        <dbReference type="ARBA" id="ARBA00022475"/>
    </source>
</evidence>
<comment type="similarity">
    <text evidence="3 18">Belongs to the class-D beta-lactamase family.</text>
</comment>
<dbReference type="SUPFAM" id="SSF56601">
    <property type="entry name" value="beta-lactamase/transpeptidase-like"/>
    <property type="match status" value="1"/>
</dbReference>
<evidence type="ECO:0000256" key="14">
    <source>
        <dbReference type="ARBA" id="ARBA00023136"/>
    </source>
</evidence>
<dbReference type="STRING" id="1797794.A3H40_02195"/>
<comment type="subcellular location">
    <subcellularLocation>
        <location evidence="2">Cell membrane</location>
    </subcellularLocation>
    <subcellularLocation>
        <location evidence="1">Membrane</location>
        <topology evidence="1">Single-pass membrane protein</topology>
    </subcellularLocation>
</comment>
<evidence type="ECO:0000313" key="22">
    <source>
        <dbReference type="EMBL" id="OGE72282.1"/>
    </source>
</evidence>
<dbReference type="Gene3D" id="3.40.710.10">
    <property type="entry name" value="DD-peptidase/beta-lactamase superfamily"/>
    <property type="match status" value="1"/>
</dbReference>
<dbReference type="Pfam" id="PF00905">
    <property type="entry name" value="Transpeptidase"/>
    <property type="match status" value="1"/>
</dbReference>
<keyword evidence="10 18" id="KW-0378">Hydrolase</keyword>
<evidence type="ECO:0000256" key="7">
    <source>
        <dbReference type="ARBA" id="ARBA00022670"/>
    </source>
</evidence>
<evidence type="ECO:0000256" key="19">
    <source>
        <dbReference type="SAM" id="Phobius"/>
    </source>
</evidence>
<keyword evidence="6" id="KW-0997">Cell inner membrane</keyword>
<comment type="caution">
    <text evidence="22">The sequence shown here is derived from an EMBL/GenBank/DDBJ whole genome shotgun (WGS) entry which is preliminary data.</text>
</comment>
<protein>
    <recommendedName>
        <fullName evidence="4 18">Beta-lactamase</fullName>
        <ecNumber evidence="4 18">3.5.2.6</ecNumber>
    </recommendedName>
</protein>
<evidence type="ECO:0000256" key="3">
    <source>
        <dbReference type="ARBA" id="ARBA00007898"/>
    </source>
</evidence>
<organism evidence="22 23">
    <name type="scientific">Candidatus Daviesbacteria bacterium RIFCSPLOWO2_02_FULL_38_15</name>
    <dbReference type="NCBI Taxonomy" id="1797794"/>
    <lineage>
        <taxon>Bacteria</taxon>
        <taxon>Candidatus Daviesiibacteriota</taxon>
    </lineage>
</organism>
<keyword evidence="12" id="KW-0573">Peptidoglycan synthesis</keyword>
<evidence type="ECO:0000256" key="11">
    <source>
        <dbReference type="ARBA" id="ARBA00022960"/>
    </source>
</evidence>
<evidence type="ECO:0000256" key="13">
    <source>
        <dbReference type="ARBA" id="ARBA00022989"/>
    </source>
</evidence>
<evidence type="ECO:0000313" key="23">
    <source>
        <dbReference type="Proteomes" id="UP000177057"/>
    </source>
</evidence>
<dbReference type="NCBIfam" id="TIGR03423">
    <property type="entry name" value="pbp2_mrdA"/>
    <property type="match status" value="1"/>
</dbReference>
<keyword evidence="5" id="KW-1003">Cell membrane</keyword>
<dbReference type="GO" id="GO:0008658">
    <property type="term" value="F:penicillin binding"/>
    <property type="evidence" value="ECO:0007669"/>
    <property type="project" value="InterPro"/>
</dbReference>
<gene>
    <name evidence="22" type="ORF">A3H40_02195</name>
</gene>
<feature type="active site" description="Acyl-ester intermediate" evidence="17">
    <location>
        <position position="310"/>
    </location>
</feature>
<evidence type="ECO:0000256" key="2">
    <source>
        <dbReference type="ARBA" id="ARBA00004236"/>
    </source>
</evidence>
<evidence type="ECO:0000256" key="17">
    <source>
        <dbReference type="PIRSR" id="PIRSR602137-50"/>
    </source>
</evidence>
<dbReference type="InterPro" id="IPR005311">
    <property type="entry name" value="PBP_dimer"/>
</dbReference>
<dbReference type="InterPro" id="IPR036138">
    <property type="entry name" value="PBP_dimer_sf"/>
</dbReference>
<accession>A0A1F5N403</accession>
<evidence type="ECO:0000256" key="4">
    <source>
        <dbReference type="ARBA" id="ARBA00012865"/>
    </source>
</evidence>
<dbReference type="PROSITE" id="PS00337">
    <property type="entry name" value="BETA_LACTAMASE_D"/>
    <property type="match status" value="1"/>
</dbReference>
<keyword evidence="16" id="KW-0961">Cell wall biogenesis/degradation</keyword>
<comment type="catalytic activity">
    <reaction evidence="18">
        <text>a beta-lactam + H2O = a substituted beta-amino acid</text>
        <dbReference type="Rhea" id="RHEA:20401"/>
        <dbReference type="ChEBI" id="CHEBI:15377"/>
        <dbReference type="ChEBI" id="CHEBI:35627"/>
        <dbReference type="ChEBI" id="CHEBI:140347"/>
        <dbReference type="EC" id="3.5.2.6"/>
    </reaction>
</comment>
<dbReference type="GO" id="GO:0046677">
    <property type="term" value="P:response to antibiotic"/>
    <property type="evidence" value="ECO:0007669"/>
    <property type="project" value="UniProtKB-UniRule"/>
</dbReference>
<evidence type="ECO:0000256" key="10">
    <source>
        <dbReference type="ARBA" id="ARBA00022801"/>
    </source>
</evidence>
<feature type="modified residue" description="N6-carboxylysine" evidence="17">
    <location>
        <position position="313"/>
    </location>
</feature>
<dbReference type="GO" id="GO:0008800">
    <property type="term" value="F:beta-lactamase activity"/>
    <property type="evidence" value="ECO:0007669"/>
    <property type="project" value="UniProtKB-UniRule"/>
</dbReference>
<keyword evidence="15 18" id="KW-0046">Antibiotic resistance</keyword>
<keyword evidence="13 19" id="KW-1133">Transmembrane helix</keyword>
<dbReference type="GO" id="GO:0009252">
    <property type="term" value="P:peptidoglycan biosynthetic process"/>
    <property type="evidence" value="ECO:0007669"/>
    <property type="project" value="InterPro"/>
</dbReference>